<dbReference type="STRING" id="679897.HMU06560"/>
<evidence type="ECO:0000313" key="2">
    <source>
        <dbReference type="Proteomes" id="UP000001522"/>
    </source>
</evidence>
<dbReference type="CDD" id="cd00761">
    <property type="entry name" value="Glyco_tranf_GTA_type"/>
    <property type="match status" value="1"/>
</dbReference>
<proteinExistence type="predicted"/>
<dbReference type="InterPro" id="IPR029044">
    <property type="entry name" value="Nucleotide-diphossugar_trans"/>
</dbReference>
<organism evidence="1 2">
    <name type="scientific">Helicobacter mustelae (strain ATCC 43772 / CCUG 25715 / CIP 103759 / LMG 18044 / NCTC 12198 / R85-136P)</name>
    <name type="common">Campylobacter mustelae</name>
    <dbReference type="NCBI Taxonomy" id="679897"/>
    <lineage>
        <taxon>Bacteria</taxon>
        <taxon>Pseudomonadati</taxon>
        <taxon>Campylobacterota</taxon>
        <taxon>Epsilonproteobacteria</taxon>
        <taxon>Campylobacterales</taxon>
        <taxon>Helicobacteraceae</taxon>
        <taxon>Helicobacter</taxon>
    </lineage>
</organism>
<accession>D3UHE2</accession>
<dbReference type="eggNOG" id="COG0463">
    <property type="taxonomic scope" value="Bacteria"/>
</dbReference>
<keyword evidence="2" id="KW-1185">Reference proteome</keyword>
<reference evidence="1 2" key="1">
    <citation type="journal article" date="2010" name="BMC Genomics">
        <title>Comparative genomics and proteomics of Helicobacter mustelae, an ulcerogenic and carcinogenic gastric pathogen.</title>
        <authorList>
            <person name="O'Toole P.W."/>
            <person name="Snelling W.J."/>
            <person name="Canchaya C."/>
            <person name="Forde B.M."/>
            <person name="Hardie K.R."/>
            <person name="Josenhans C."/>
            <person name="Graham R.L.J."/>
            <person name="McMullan G."/>
            <person name="Parkhill J."/>
            <person name="Belda E."/>
            <person name="Bentley S.D."/>
        </authorList>
    </citation>
    <scope>NUCLEOTIDE SEQUENCE [LARGE SCALE GENOMIC DNA]</scope>
    <source>
        <strain evidence="2">ATCC 43772 / LMG 18044 / NCTC 12198 / 12198</strain>
    </source>
</reference>
<dbReference type="GO" id="GO:0016740">
    <property type="term" value="F:transferase activity"/>
    <property type="evidence" value="ECO:0007669"/>
    <property type="project" value="UniProtKB-KW"/>
</dbReference>
<dbReference type="HOGENOM" id="CLU_076555_0_1_7"/>
<dbReference type="AlphaFoldDB" id="D3UHE2"/>
<dbReference type="EMBL" id="FN555004">
    <property type="protein sequence ID" value="CBG39914.1"/>
    <property type="molecule type" value="Genomic_DNA"/>
</dbReference>
<protein>
    <submittedName>
        <fullName evidence="1">Putative glycosyltransferase</fullName>
    </submittedName>
</protein>
<sequence>MLTKLRKKLRNYPIITKPYRLIRYGNSMFFKRLFWTLHFSYRAKHLCTTPLPCIVSLTSFPQRIPFVKFTIFSLLLQKSPPKKIILYLAESQFPGKKIPKSLQKLTRFENFEITWCEDIKSYKKLLPTLKRYPDETIVIADDDMYYHPTWLLELWQGHLLYPNAICTHWSYVASLKPRNTWKETEESCAPRLCNFAIGSAGVLYPPNCLHPDIFDLEKIFSLAPIDDDLYFWAMAVLVDTPTLLVENARKRHENPSILHHETPTLSEQNGTLGKGQIQFNNVIKHYPELCVKLKEPSMT</sequence>
<dbReference type="Proteomes" id="UP000001522">
    <property type="component" value="Chromosome"/>
</dbReference>
<evidence type="ECO:0000313" key="1">
    <source>
        <dbReference type="EMBL" id="CBG39914.1"/>
    </source>
</evidence>
<keyword evidence="1" id="KW-0808">Transferase</keyword>
<gene>
    <name evidence="1" type="ordered locus">HMU06560</name>
</gene>
<name>D3UHE2_HELM1</name>
<dbReference type="SUPFAM" id="SSF53448">
    <property type="entry name" value="Nucleotide-diphospho-sugar transferases"/>
    <property type="match status" value="1"/>
</dbReference>
<dbReference type="KEGG" id="hms:HMU06560"/>